<proteinExistence type="predicted"/>
<keyword evidence="3" id="KW-1185">Reference proteome</keyword>
<dbReference type="InterPro" id="IPR001853">
    <property type="entry name" value="DSBA-like_thioredoxin_dom"/>
</dbReference>
<dbReference type="RefSeq" id="WP_373323967.1">
    <property type="nucleotide sequence ID" value="NZ_BNJJ01000015.1"/>
</dbReference>
<dbReference type="Proteomes" id="UP000635565">
    <property type="component" value="Unassembled WGS sequence"/>
</dbReference>
<organism evidence="2 3">
    <name type="scientific">Dictyobacter formicarum</name>
    <dbReference type="NCBI Taxonomy" id="2778368"/>
    <lineage>
        <taxon>Bacteria</taxon>
        <taxon>Bacillati</taxon>
        <taxon>Chloroflexota</taxon>
        <taxon>Ktedonobacteria</taxon>
        <taxon>Ktedonobacterales</taxon>
        <taxon>Dictyobacteraceae</taxon>
        <taxon>Dictyobacter</taxon>
    </lineage>
</organism>
<dbReference type="EMBL" id="BNJJ01000015">
    <property type="protein sequence ID" value="GHO86967.1"/>
    <property type="molecule type" value="Genomic_DNA"/>
</dbReference>
<comment type="caution">
    <text evidence="2">The sequence shown here is derived from an EMBL/GenBank/DDBJ whole genome shotgun (WGS) entry which is preliminary data.</text>
</comment>
<dbReference type="SUPFAM" id="SSF52833">
    <property type="entry name" value="Thioredoxin-like"/>
    <property type="match status" value="1"/>
</dbReference>
<gene>
    <name evidence="2" type="ORF">KSZ_49730</name>
</gene>
<evidence type="ECO:0000259" key="1">
    <source>
        <dbReference type="Pfam" id="PF01323"/>
    </source>
</evidence>
<protein>
    <recommendedName>
        <fullName evidence="1">DSBA-like thioredoxin domain-containing protein</fullName>
    </recommendedName>
</protein>
<name>A0ABQ3VL69_9CHLR</name>
<dbReference type="Pfam" id="PF01323">
    <property type="entry name" value="DSBA"/>
    <property type="match status" value="1"/>
</dbReference>
<accession>A0ABQ3VL69</accession>
<reference evidence="2 3" key="1">
    <citation type="journal article" date="2021" name="Int. J. Syst. Evol. Microbiol.">
        <title>Reticulibacter mediterranei gen. nov., sp. nov., within the new family Reticulibacteraceae fam. nov., and Ktedonospora formicarum gen. nov., sp. nov., Ktedonobacter robiniae sp. nov., Dictyobacter formicarum sp. nov. and Dictyobacter arantiisoli sp. nov., belonging to the class Ktedonobacteria.</title>
        <authorList>
            <person name="Yabe S."/>
            <person name="Zheng Y."/>
            <person name="Wang C.M."/>
            <person name="Sakai Y."/>
            <person name="Abe K."/>
            <person name="Yokota A."/>
            <person name="Donadio S."/>
            <person name="Cavaletti L."/>
            <person name="Monciardini P."/>
        </authorList>
    </citation>
    <scope>NUCLEOTIDE SEQUENCE [LARGE SCALE GENOMIC DNA]</scope>
    <source>
        <strain evidence="2 3">SOSP1-9</strain>
    </source>
</reference>
<dbReference type="InterPro" id="IPR036249">
    <property type="entry name" value="Thioredoxin-like_sf"/>
</dbReference>
<dbReference type="Gene3D" id="3.40.30.10">
    <property type="entry name" value="Glutaredoxin"/>
    <property type="match status" value="1"/>
</dbReference>
<feature type="domain" description="DSBA-like thioredoxin" evidence="1">
    <location>
        <begin position="1"/>
        <end position="82"/>
    </location>
</feature>
<evidence type="ECO:0000313" key="2">
    <source>
        <dbReference type="EMBL" id="GHO86967.1"/>
    </source>
</evidence>
<evidence type="ECO:0000313" key="3">
    <source>
        <dbReference type="Proteomes" id="UP000635565"/>
    </source>
</evidence>
<sequence>MHGAIFHHQHTLQDEDLARLAAEIGLDLQQYERDMVALRNLDRIEEDREGGEQSAVQGTPTFFINGSLYLGSWQQDALLAALEAASQG</sequence>